<gene>
    <name evidence="5" type="ORF">QNH39_25785</name>
</gene>
<evidence type="ECO:0000313" key="5">
    <source>
        <dbReference type="EMBL" id="WHY85946.1"/>
    </source>
</evidence>
<dbReference type="InterPro" id="IPR011663">
    <property type="entry name" value="UTRA"/>
</dbReference>
<dbReference type="InterPro" id="IPR036388">
    <property type="entry name" value="WH-like_DNA-bd_sf"/>
</dbReference>
<evidence type="ECO:0000313" key="6">
    <source>
        <dbReference type="Proteomes" id="UP001178288"/>
    </source>
</evidence>
<dbReference type="InterPro" id="IPR028978">
    <property type="entry name" value="Chorismate_lyase_/UTRA_dom_sf"/>
</dbReference>
<dbReference type="Gene3D" id="1.10.10.10">
    <property type="entry name" value="Winged helix-like DNA-binding domain superfamily/Winged helix DNA-binding domain"/>
    <property type="match status" value="1"/>
</dbReference>
<dbReference type="GO" id="GO:0003700">
    <property type="term" value="F:DNA-binding transcription factor activity"/>
    <property type="evidence" value="ECO:0007669"/>
    <property type="project" value="InterPro"/>
</dbReference>
<dbReference type="PANTHER" id="PTHR44846:SF1">
    <property type="entry name" value="MANNOSYL-D-GLYCERATE TRANSPORT_METABOLISM SYSTEM REPRESSOR MNGR-RELATED"/>
    <property type="match status" value="1"/>
</dbReference>
<evidence type="ECO:0000256" key="1">
    <source>
        <dbReference type="ARBA" id="ARBA00023015"/>
    </source>
</evidence>
<dbReference type="InterPro" id="IPR000524">
    <property type="entry name" value="Tscrpt_reg_HTH_GntR"/>
</dbReference>
<organism evidence="5 6">
    <name type="scientific">Neobacillus novalis</name>
    <dbReference type="NCBI Taxonomy" id="220687"/>
    <lineage>
        <taxon>Bacteria</taxon>
        <taxon>Bacillati</taxon>
        <taxon>Bacillota</taxon>
        <taxon>Bacilli</taxon>
        <taxon>Bacillales</taxon>
        <taxon>Bacillaceae</taxon>
        <taxon>Neobacillus</taxon>
    </lineage>
</organism>
<evidence type="ECO:0000256" key="2">
    <source>
        <dbReference type="ARBA" id="ARBA00023125"/>
    </source>
</evidence>
<keyword evidence="3" id="KW-0804">Transcription</keyword>
<keyword evidence="2" id="KW-0238">DNA-binding</keyword>
<dbReference type="PRINTS" id="PR00035">
    <property type="entry name" value="HTHGNTR"/>
</dbReference>
<dbReference type="KEGG" id="nnv:QNH39_25785"/>
<evidence type="ECO:0000256" key="3">
    <source>
        <dbReference type="ARBA" id="ARBA00023163"/>
    </source>
</evidence>
<name>A0AA95SGC5_9BACI</name>
<dbReference type="RefSeq" id="WP_066093246.1">
    <property type="nucleotide sequence ID" value="NZ_CP126114.1"/>
</dbReference>
<dbReference type="SMART" id="SM00345">
    <property type="entry name" value="HTH_GNTR"/>
    <property type="match status" value="1"/>
</dbReference>
<dbReference type="PANTHER" id="PTHR44846">
    <property type="entry name" value="MANNOSYL-D-GLYCERATE TRANSPORT/METABOLISM SYSTEM REPRESSOR MNGR-RELATED"/>
    <property type="match status" value="1"/>
</dbReference>
<dbReference type="GO" id="GO:0045892">
    <property type="term" value="P:negative regulation of DNA-templated transcription"/>
    <property type="evidence" value="ECO:0007669"/>
    <property type="project" value="TreeGrafter"/>
</dbReference>
<keyword evidence="6" id="KW-1185">Reference proteome</keyword>
<dbReference type="Proteomes" id="UP001178288">
    <property type="component" value="Chromosome"/>
</dbReference>
<dbReference type="InterPro" id="IPR036390">
    <property type="entry name" value="WH_DNA-bd_sf"/>
</dbReference>
<dbReference type="SUPFAM" id="SSF46785">
    <property type="entry name" value="Winged helix' DNA-binding domain"/>
    <property type="match status" value="1"/>
</dbReference>
<dbReference type="AlphaFoldDB" id="A0AA95SGC5"/>
<sequence length="245" mass="28782">MEPIDKQSPLPLYIQLMDSILKMIEEGKYGEHDKLPSERELCEQFDVSRITVRQTFQELENDGYIYKRHGKGTYVAPKKHGQKLLTVWSFAEEMKRSDKHPETKVLSFECIQPNERVRLALHFQGTEEVFKVARLRLANGMPLLYEISYLPVRFFPGLTREQLEEKSMYQVFEGNYSVKVEKAIEQFYAGNIQEDEAKLLKIKPDTACMKIKRYGIYQGNYVEYTESVARGDQFFYTAELNNQLY</sequence>
<keyword evidence="1" id="KW-0805">Transcription regulation</keyword>
<accession>A0AA95SGC5</accession>
<dbReference type="CDD" id="cd07377">
    <property type="entry name" value="WHTH_GntR"/>
    <property type="match status" value="1"/>
</dbReference>
<dbReference type="Pfam" id="PF00392">
    <property type="entry name" value="GntR"/>
    <property type="match status" value="1"/>
</dbReference>
<feature type="domain" description="HTH gntR-type" evidence="4">
    <location>
        <begin position="10"/>
        <end position="78"/>
    </location>
</feature>
<dbReference type="SUPFAM" id="SSF64288">
    <property type="entry name" value="Chorismate lyase-like"/>
    <property type="match status" value="1"/>
</dbReference>
<evidence type="ECO:0000259" key="4">
    <source>
        <dbReference type="PROSITE" id="PS50949"/>
    </source>
</evidence>
<dbReference type="InterPro" id="IPR050679">
    <property type="entry name" value="Bact_HTH_transcr_reg"/>
</dbReference>
<dbReference type="SMART" id="SM00866">
    <property type="entry name" value="UTRA"/>
    <property type="match status" value="1"/>
</dbReference>
<dbReference type="GO" id="GO:0003677">
    <property type="term" value="F:DNA binding"/>
    <property type="evidence" value="ECO:0007669"/>
    <property type="project" value="UniProtKB-KW"/>
</dbReference>
<dbReference type="Pfam" id="PF07702">
    <property type="entry name" value="UTRA"/>
    <property type="match status" value="1"/>
</dbReference>
<dbReference type="FunFam" id="1.10.10.10:FF:000079">
    <property type="entry name" value="GntR family transcriptional regulator"/>
    <property type="match status" value="1"/>
</dbReference>
<dbReference type="EMBL" id="CP126114">
    <property type="protein sequence ID" value="WHY85946.1"/>
    <property type="molecule type" value="Genomic_DNA"/>
</dbReference>
<proteinExistence type="predicted"/>
<dbReference type="Gene3D" id="3.40.1410.10">
    <property type="entry name" value="Chorismate lyase-like"/>
    <property type="match status" value="1"/>
</dbReference>
<reference evidence="5" key="1">
    <citation type="submission" date="2023-05" db="EMBL/GenBank/DDBJ databases">
        <title>Comparative genomics of Bacillaceae isolates and their secondary metabolite potential.</title>
        <authorList>
            <person name="Song L."/>
            <person name="Nielsen L.J."/>
            <person name="Mohite O."/>
            <person name="Xu X."/>
            <person name="Weber T."/>
            <person name="Kovacs A.T."/>
        </authorList>
    </citation>
    <scope>NUCLEOTIDE SEQUENCE</scope>
    <source>
        <strain evidence="5">XLM17</strain>
    </source>
</reference>
<dbReference type="PROSITE" id="PS50949">
    <property type="entry name" value="HTH_GNTR"/>
    <property type="match status" value="1"/>
</dbReference>
<protein>
    <submittedName>
        <fullName evidence="5">GntR family transcriptional regulator</fullName>
    </submittedName>
</protein>